<evidence type="ECO:0000256" key="1">
    <source>
        <dbReference type="SAM" id="MobiDB-lite"/>
    </source>
</evidence>
<reference evidence="2" key="1">
    <citation type="submission" date="2023-03" db="EMBL/GenBank/DDBJ databases">
        <title>Electrophorus voltai genome.</title>
        <authorList>
            <person name="Bian C."/>
        </authorList>
    </citation>
    <scope>NUCLEOTIDE SEQUENCE</scope>
    <source>
        <strain evidence="2">CB-2022</strain>
        <tissue evidence="2">Muscle</tissue>
    </source>
</reference>
<organism evidence="2 3">
    <name type="scientific">Electrophorus voltai</name>
    <dbReference type="NCBI Taxonomy" id="2609070"/>
    <lineage>
        <taxon>Eukaryota</taxon>
        <taxon>Metazoa</taxon>
        <taxon>Chordata</taxon>
        <taxon>Craniata</taxon>
        <taxon>Vertebrata</taxon>
        <taxon>Euteleostomi</taxon>
        <taxon>Actinopterygii</taxon>
        <taxon>Neopterygii</taxon>
        <taxon>Teleostei</taxon>
        <taxon>Ostariophysi</taxon>
        <taxon>Gymnotiformes</taxon>
        <taxon>Gymnotoidei</taxon>
        <taxon>Gymnotidae</taxon>
        <taxon>Electrophorus</taxon>
    </lineage>
</organism>
<keyword evidence="3" id="KW-1185">Reference proteome</keyword>
<name>A0AAD9DUU4_9TELE</name>
<dbReference type="EMBL" id="JAROKS010000018">
    <property type="protein sequence ID" value="KAK1793564.1"/>
    <property type="molecule type" value="Genomic_DNA"/>
</dbReference>
<proteinExistence type="predicted"/>
<accession>A0AAD9DUU4</accession>
<comment type="caution">
    <text evidence="2">The sequence shown here is derived from an EMBL/GenBank/DDBJ whole genome shotgun (WGS) entry which is preliminary data.</text>
</comment>
<dbReference type="AlphaFoldDB" id="A0AAD9DUU4"/>
<sequence>MLFEDYSLAFNTTTIPLISGISEQLSVQLDPERPDGPMPCSKDVPYQLLLADPSTAEPLMAVCSALACTPSIPMTAQTDTDPVSALNSQTTQRSWATDRDRAAYGEEISFLWCQENSLSININKTKELILEFRKQDRVHTLITINGATIERANRFLRFHLVPQCSNQRGIYMNRTYQMVIEDACSNDYDSGFAPNKSRSSPHLRLPSYRSPLQVPKTDGKQ</sequence>
<gene>
    <name evidence="2" type="ORF">P4O66_011936</name>
</gene>
<evidence type="ECO:0000313" key="3">
    <source>
        <dbReference type="Proteomes" id="UP001239994"/>
    </source>
</evidence>
<evidence type="ECO:0000313" key="2">
    <source>
        <dbReference type="EMBL" id="KAK1793564.1"/>
    </source>
</evidence>
<dbReference type="Proteomes" id="UP001239994">
    <property type="component" value="Unassembled WGS sequence"/>
</dbReference>
<protein>
    <submittedName>
        <fullName evidence="2">Uncharacterized protein</fullName>
    </submittedName>
</protein>
<feature type="region of interest" description="Disordered" evidence="1">
    <location>
        <begin position="195"/>
        <end position="221"/>
    </location>
</feature>